<organism evidence="1 2">
    <name type="scientific">Leucogyrophana mollusca</name>
    <dbReference type="NCBI Taxonomy" id="85980"/>
    <lineage>
        <taxon>Eukaryota</taxon>
        <taxon>Fungi</taxon>
        <taxon>Dikarya</taxon>
        <taxon>Basidiomycota</taxon>
        <taxon>Agaricomycotina</taxon>
        <taxon>Agaricomycetes</taxon>
        <taxon>Agaricomycetidae</taxon>
        <taxon>Boletales</taxon>
        <taxon>Boletales incertae sedis</taxon>
        <taxon>Leucogyrophana</taxon>
    </lineage>
</organism>
<evidence type="ECO:0000313" key="2">
    <source>
        <dbReference type="Proteomes" id="UP000790709"/>
    </source>
</evidence>
<evidence type="ECO:0000313" key="1">
    <source>
        <dbReference type="EMBL" id="KAH7921430.1"/>
    </source>
</evidence>
<accession>A0ACB8B6U8</accession>
<dbReference type="EMBL" id="MU266527">
    <property type="protein sequence ID" value="KAH7921430.1"/>
    <property type="molecule type" value="Genomic_DNA"/>
</dbReference>
<gene>
    <name evidence="1" type="ORF">BV22DRAFT_1049646</name>
</gene>
<reference evidence="1" key="1">
    <citation type="journal article" date="2021" name="New Phytol.">
        <title>Evolutionary innovations through gain and loss of genes in the ectomycorrhizal Boletales.</title>
        <authorList>
            <person name="Wu G."/>
            <person name="Miyauchi S."/>
            <person name="Morin E."/>
            <person name="Kuo A."/>
            <person name="Drula E."/>
            <person name="Varga T."/>
            <person name="Kohler A."/>
            <person name="Feng B."/>
            <person name="Cao Y."/>
            <person name="Lipzen A."/>
            <person name="Daum C."/>
            <person name="Hundley H."/>
            <person name="Pangilinan J."/>
            <person name="Johnson J."/>
            <person name="Barry K."/>
            <person name="LaButti K."/>
            <person name="Ng V."/>
            <person name="Ahrendt S."/>
            <person name="Min B."/>
            <person name="Choi I.G."/>
            <person name="Park H."/>
            <person name="Plett J.M."/>
            <person name="Magnuson J."/>
            <person name="Spatafora J.W."/>
            <person name="Nagy L.G."/>
            <person name="Henrissat B."/>
            <person name="Grigoriev I.V."/>
            <person name="Yang Z.L."/>
            <person name="Xu J."/>
            <person name="Martin F.M."/>
        </authorList>
    </citation>
    <scope>NUCLEOTIDE SEQUENCE</scope>
    <source>
        <strain evidence="1">KUC20120723A-06</strain>
    </source>
</reference>
<comment type="caution">
    <text evidence="1">The sequence shown here is derived from an EMBL/GenBank/DDBJ whole genome shotgun (WGS) entry which is preliminary data.</text>
</comment>
<dbReference type="Proteomes" id="UP000790709">
    <property type="component" value="Unassembled WGS sequence"/>
</dbReference>
<name>A0ACB8B6U8_9AGAM</name>
<proteinExistence type="predicted"/>
<protein>
    <submittedName>
        <fullName evidence="1">Cytochrome P450</fullName>
    </submittedName>
</protein>
<keyword evidence="2" id="KW-1185">Reference proteome</keyword>
<sequence length="492" mass="53736">MTDQSLRTLSGPPPPSASDISGFKASLLSLYRVNAPLLGVLGGLAAHLWFNKHEPTISWPLFIIITVAPVLSAMLFSEHNNGLYAAAAYSLFAAALITSTVSYHEFVPSGSRPEGYYIIITSQNELSTVDADLLSSVLGNQGMPKGPRKVVSSERYGESPLNPNKRQKSGWLQYHRLSRPTKACSTPQGVERNPASPPMKDYSKAPRHVLAYRGIARKRKQSSSLRLGVEHFNAQECSCHVAPEPMLVTIPHELKSASKANYGVAVSSVAKASLQERENARHVIHEIESQDITKEEAKCKDLFYHIHLSIPSNGVKRCTAVIAGSATAASVLSNTIDYLIAHPADYARLRAEVDTAFPPVKSSLINSDILPKMSSLNAVVYEVFRPRPPVATSLRRVPAVGMEASNCDDAIICDRNAFIPFFLGPANCAGKPLAMLELWTLVSLLVMHVEMSFADGFDSKTYENSLQDYFMQAKGELRVKVISRERSSAVGQ</sequence>